<evidence type="ECO:0000256" key="2">
    <source>
        <dbReference type="ARBA" id="ARBA00022801"/>
    </source>
</evidence>
<comment type="caution">
    <text evidence="4">The sequence shown here is derived from an EMBL/GenBank/DDBJ whole genome shotgun (WGS) entry which is preliminary data.</text>
</comment>
<protein>
    <submittedName>
        <fullName evidence="4">Phospholipase</fullName>
    </submittedName>
</protein>
<keyword evidence="5" id="KW-1185">Reference proteome</keyword>
<keyword evidence="2" id="KW-0378">Hydrolase</keyword>
<organism evidence="4 5">
    <name type="scientific">Rothia aerolata</name>
    <dbReference type="NCBI Taxonomy" id="1812262"/>
    <lineage>
        <taxon>Bacteria</taxon>
        <taxon>Bacillati</taxon>
        <taxon>Actinomycetota</taxon>
        <taxon>Actinomycetes</taxon>
        <taxon>Micrococcales</taxon>
        <taxon>Micrococcaceae</taxon>
        <taxon>Rothia</taxon>
    </lineage>
</organism>
<dbReference type="EMBL" id="BMDC01000002">
    <property type="protein sequence ID" value="GGH63271.1"/>
    <property type="molecule type" value="Genomic_DNA"/>
</dbReference>
<evidence type="ECO:0000313" key="4">
    <source>
        <dbReference type="EMBL" id="GGH63271.1"/>
    </source>
</evidence>
<dbReference type="Proteomes" id="UP000600171">
    <property type="component" value="Unassembled WGS sequence"/>
</dbReference>
<comment type="similarity">
    <text evidence="1">Belongs to the AB hydrolase superfamily. AB hydrolase 2 family.</text>
</comment>
<sequence>MTYTIEYSNRPEERPESHAVLLLHGYGSHERDLLGLVQYLPRRGVTYISMRAPQPVGALRDSDSATSAVIPGSAMGYQWWPLTGGRVPAETDTLGVELATDYVVDYLKEIKDTYASISLLGFSQGMAIASSVARRRPDLIHAVIGLSGFVVESDSDFYRNTELTEKKLPFFYGRGDSDPVIHTELVAFTDSWLPGTVDLDFHLYPGLAHSVSGEELNHVSDFIERRILAPAAS</sequence>
<dbReference type="InterPro" id="IPR029058">
    <property type="entry name" value="AB_hydrolase_fold"/>
</dbReference>
<evidence type="ECO:0000256" key="1">
    <source>
        <dbReference type="ARBA" id="ARBA00006499"/>
    </source>
</evidence>
<name>A0A917IVS7_9MICC</name>
<dbReference type="AlphaFoldDB" id="A0A917IVS7"/>
<proteinExistence type="inferred from homology"/>
<dbReference type="PANTHER" id="PTHR10655:SF17">
    <property type="entry name" value="LYSOPHOSPHOLIPASE-LIKE PROTEIN 1"/>
    <property type="match status" value="1"/>
</dbReference>
<dbReference type="InterPro" id="IPR050565">
    <property type="entry name" value="LYPA1-2/EST-like"/>
</dbReference>
<evidence type="ECO:0000313" key="5">
    <source>
        <dbReference type="Proteomes" id="UP000600171"/>
    </source>
</evidence>
<dbReference type="Pfam" id="PF02230">
    <property type="entry name" value="Abhydrolase_2"/>
    <property type="match status" value="1"/>
</dbReference>
<dbReference type="SUPFAM" id="SSF53474">
    <property type="entry name" value="alpha/beta-Hydrolases"/>
    <property type="match status" value="1"/>
</dbReference>
<accession>A0A917IVS7</accession>
<dbReference type="PANTHER" id="PTHR10655">
    <property type="entry name" value="LYSOPHOSPHOLIPASE-RELATED"/>
    <property type="match status" value="1"/>
</dbReference>
<gene>
    <name evidence="4" type="ORF">GCM10007359_14370</name>
</gene>
<evidence type="ECO:0000259" key="3">
    <source>
        <dbReference type="Pfam" id="PF02230"/>
    </source>
</evidence>
<dbReference type="InterPro" id="IPR003140">
    <property type="entry name" value="PLipase/COase/thioEstase"/>
</dbReference>
<reference evidence="4 5" key="1">
    <citation type="journal article" date="2014" name="Int. J. Syst. Evol. Microbiol.">
        <title>Complete genome sequence of Corynebacterium casei LMG S-19264T (=DSM 44701T), isolated from a smear-ripened cheese.</title>
        <authorList>
            <consortium name="US DOE Joint Genome Institute (JGI-PGF)"/>
            <person name="Walter F."/>
            <person name="Albersmeier A."/>
            <person name="Kalinowski J."/>
            <person name="Ruckert C."/>
        </authorList>
    </citation>
    <scope>NUCLEOTIDE SEQUENCE [LARGE SCALE GENOMIC DNA]</scope>
    <source>
        <strain evidence="4 5">CCM 8669</strain>
    </source>
</reference>
<dbReference type="GO" id="GO:0016787">
    <property type="term" value="F:hydrolase activity"/>
    <property type="evidence" value="ECO:0007669"/>
    <property type="project" value="UniProtKB-KW"/>
</dbReference>
<dbReference type="RefSeq" id="WP_188359689.1">
    <property type="nucleotide sequence ID" value="NZ_BMDC01000002.1"/>
</dbReference>
<dbReference type="Gene3D" id="3.40.50.1820">
    <property type="entry name" value="alpha/beta hydrolase"/>
    <property type="match status" value="1"/>
</dbReference>
<feature type="domain" description="Phospholipase/carboxylesterase/thioesterase" evidence="3">
    <location>
        <begin position="13"/>
        <end position="225"/>
    </location>
</feature>